<evidence type="ECO:0000313" key="2">
    <source>
        <dbReference type="Proteomes" id="UP000054783"/>
    </source>
</evidence>
<gene>
    <name evidence="1" type="ORF">T12_14301</name>
</gene>
<comment type="caution">
    <text evidence="1">The sequence shown here is derived from an EMBL/GenBank/DDBJ whole genome shotgun (WGS) entry which is preliminary data.</text>
</comment>
<accession>A0A0V0YSV0</accession>
<proteinExistence type="predicted"/>
<dbReference type="Proteomes" id="UP000054783">
    <property type="component" value="Unassembled WGS sequence"/>
</dbReference>
<dbReference type="EMBL" id="JYDQ01002788">
    <property type="protein sequence ID" value="KRY03445.1"/>
    <property type="molecule type" value="Genomic_DNA"/>
</dbReference>
<evidence type="ECO:0000313" key="1">
    <source>
        <dbReference type="EMBL" id="KRY03445.1"/>
    </source>
</evidence>
<sequence>MHAMQFYRLSTCTLERRSESAWQQTSPNRYHSKDIPSPLLPVLVSHLRRNSVSLTLAAHN</sequence>
<name>A0A0V0YSV0_9BILA</name>
<keyword evidence="2" id="KW-1185">Reference proteome</keyword>
<dbReference type="AlphaFoldDB" id="A0A0V0YSV0"/>
<protein>
    <submittedName>
        <fullName evidence="1">Uncharacterized protein</fullName>
    </submittedName>
</protein>
<organism evidence="1 2">
    <name type="scientific">Trichinella patagoniensis</name>
    <dbReference type="NCBI Taxonomy" id="990121"/>
    <lineage>
        <taxon>Eukaryota</taxon>
        <taxon>Metazoa</taxon>
        <taxon>Ecdysozoa</taxon>
        <taxon>Nematoda</taxon>
        <taxon>Enoplea</taxon>
        <taxon>Dorylaimia</taxon>
        <taxon>Trichinellida</taxon>
        <taxon>Trichinellidae</taxon>
        <taxon>Trichinella</taxon>
    </lineage>
</organism>
<reference evidence="1 2" key="1">
    <citation type="submission" date="2015-01" db="EMBL/GenBank/DDBJ databases">
        <title>Evolution of Trichinella species and genotypes.</title>
        <authorList>
            <person name="Korhonen P.K."/>
            <person name="Edoardo P."/>
            <person name="Giuseppe L.R."/>
            <person name="Gasser R.B."/>
        </authorList>
    </citation>
    <scope>NUCLEOTIDE SEQUENCE [LARGE SCALE GENOMIC DNA]</scope>
    <source>
        <strain evidence="1">ISS2496</strain>
    </source>
</reference>